<dbReference type="PANTHER" id="PTHR43806">
    <property type="entry name" value="PEPTIDASE S8"/>
    <property type="match status" value="1"/>
</dbReference>
<dbReference type="CDD" id="cd04847">
    <property type="entry name" value="Peptidases_S8_Subtilisin_like_2"/>
    <property type="match status" value="1"/>
</dbReference>
<keyword evidence="2" id="KW-0645">Protease</keyword>
<proteinExistence type="inferred from homology"/>
<sequence length="787" mass="89827">MKNNERLPIKFFAKREVDNQRVEPGGSRDLPKWVLDEEKLALKSKAFVSTVERFKEEVLKKERTNSLIPLTIKTRIIDEATAKTHRRKVTDLFRTSSDNNVLGLADSDELVVKLGDSRATDAIIKRLKNTDRYAYALSCIDDIEEFTPFITETNKKEPVDYKVKLVNYQNYEQNVSVQKYFEKSIAELKLDFVKTKYTQDYIIYNLKSVDTDTLEMLKKDESFEAIFSIEPMPKYKVTLDMDADDDEIDVLEPQEGKNYVNVGILDNGIAEIPHLKPWIYGERWSAYPEEYIKKTHGTFVSGVVLYGDKLEGKEWVGLDGVKILDACVFPDTEKEEISEDELIRNIQEVIQKYHKDVKVWNLSISITRTVDEFSFSDFAIALDSLQDDYNVLIIKSAGNCKNFMTGRPKGKVHEGADSVRSIVVGSIAHKQSDDDLAETDNPSPFTRIGRGPSYIIKPEVVHYGGNAGLNGEGRLVKTGVKSFGIDGTRQQSIGTSYSTPRISALAAGLYQEMDEEFDPLLLKGLIVHSASYSKDLKIPNVERVNQLGFGRPQSIKSILHNSPNEVTLILRDEISKGELVDIMDFPMPDCMVDDDGYYNGQIIVTLVYDSILEPSQRAEYCQSDIEVKMGTFDTKKDRDTTESNILNPIGREGSQNILLESCYSKQKLKSNSDDFALKERLLIQYKDKYYPVKKFAVDLSEVTDSNKVKYLTKDKKWYLHLNGLFREHIETKAEIESTNLSQEFCLMVTIKDPSGTKPVYDKVNQKLEEYNFWHNNVKLRTDVEVRV</sequence>
<dbReference type="RefSeq" id="WP_089023967.1">
    <property type="nucleotide sequence ID" value="NZ_NIQC01000020.1"/>
</dbReference>
<dbReference type="Gene3D" id="3.40.50.200">
    <property type="entry name" value="Peptidase S8/S53 domain"/>
    <property type="match status" value="1"/>
</dbReference>
<evidence type="ECO:0000313" key="6">
    <source>
        <dbReference type="EMBL" id="OWZ83369.1"/>
    </source>
</evidence>
<dbReference type="PANTHER" id="PTHR43806:SF11">
    <property type="entry name" value="CEREVISIN-RELATED"/>
    <property type="match status" value="1"/>
</dbReference>
<feature type="domain" description="Peptidase S8/S53" evidence="5">
    <location>
        <begin position="260"/>
        <end position="537"/>
    </location>
</feature>
<reference evidence="6 7" key="1">
    <citation type="submission" date="2017-06" db="EMBL/GenBank/DDBJ databases">
        <title>Draft Genome Sequence of Natranaerobius trueperi halophilic, alkalithermophilic bacteria from soda lakes.</title>
        <authorList>
            <person name="Zhao B."/>
        </authorList>
    </citation>
    <scope>NUCLEOTIDE SEQUENCE [LARGE SCALE GENOMIC DNA]</scope>
    <source>
        <strain evidence="6 7">DSM 18760</strain>
    </source>
</reference>
<dbReference type="GO" id="GO:0004252">
    <property type="term" value="F:serine-type endopeptidase activity"/>
    <property type="evidence" value="ECO:0007669"/>
    <property type="project" value="InterPro"/>
</dbReference>
<evidence type="ECO:0000256" key="3">
    <source>
        <dbReference type="ARBA" id="ARBA00022801"/>
    </source>
</evidence>
<dbReference type="GO" id="GO:0006508">
    <property type="term" value="P:proteolysis"/>
    <property type="evidence" value="ECO:0007669"/>
    <property type="project" value="UniProtKB-KW"/>
</dbReference>
<keyword evidence="3" id="KW-0378">Hydrolase</keyword>
<evidence type="ECO:0000256" key="2">
    <source>
        <dbReference type="ARBA" id="ARBA00022670"/>
    </source>
</evidence>
<dbReference type="EMBL" id="NIQC01000020">
    <property type="protein sequence ID" value="OWZ83369.1"/>
    <property type="molecule type" value="Genomic_DNA"/>
</dbReference>
<evidence type="ECO:0000256" key="1">
    <source>
        <dbReference type="ARBA" id="ARBA00011073"/>
    </source>
</evidence>
<gene>
    <name evidence="6" type="ORF">CDO51_09115</name>
</gene>
<comment type="caution">
    <text evidence="6">The sequence shown here is derived from an EMBL/GenBank/DDBJ whole genome shotgun (WGS) entry which is preliminary data.</text>
</comment>
<dbReference type="Pfam" id="PF00082">
    <property type="entry name" value="Peptidase_S8"/>
    <property type="match status" value="1"/>
</dbReference>
<dbReference type="OrthoDB" id="9759014at2"/>
<protein>
    <recommendedName>
        <fullName evidence="5">Peptidase S8/S53 domain-containing protein</fullName>
    </recommendedName>
</protein>
<organism evidence="6 7">
    <name type="scientific">Natranaerobius trueperi</name>
    <dbReference type="NCBI Taxonomy" id="759412"/>
    <lineage>
        <taxon>Bacteria</taxon>
        <taxon>Bacillati</taxon>
        <taxon>Bacillota</taxon>
        <taxon>Clostridia</taxon>
        <taxon>Natranaerobiales</taxon>
        <taxon>Natranaerobiaceae</taxon>
        <taxon>Natranaerobius</taxon>
    </lineage>
</organism>
<dbReference type="InterPro" id="IPR050131">
    <property type="entry name" value="Peptidase_S8_subtilisin-like"/>
</dbReference>
<name>A0A226BYU2_9FIRM</name>
<evidence type="ECO:0000256" key="4">
    <source>
        <dbReference type="ARBA" id="ARBA00022825"/>
    </source>
</evidence>
<dbReference type="AlphaFoldDB" id="A0A226BYU2"/>
<dbReference type="SUPFAM" id="SSF52743">
    <property type="entry name" value="Subtilisin-like"/>
    <property type="match status" value="1"/>
</dbReference>
<keyword evidence="4" id="KW-0720">Serine protease</keyword>
<evidence type="ECO:0000313" key="7">
    <source>
        <dbReference type="Proteomes" id="UP000214588"/>
    </source>
</evidence>
<dbReference type="InterPro" id="IPR036852">
    <property type="entry name" value="Peptidase_S8/S53_dom_sf"/>
</dbReference>
<evidence type="ECO:0000259" key="5">
    <source>
        <dbReference type="Pfam" id="PF00082"/>
    </source>
</evidence>
<dbReference type="InterPro" id="IPR034074">
    <property type="entry name" value="Y4bN_pept_dom"/>
</dbReference>
<dbReference type="InterPro" id="IPR000209">
    <property type="entry name" value="Peptidase_S8/S53_dom"/>
</dbReference>
<accession>A0A226BYU2</accession>
<comment type="similarity">
    <text evidence="1">Belongs to the peptidase S8 family.</text>
</comment>
<dbReference type="Proteomes" id="UP000214588">
    <property type="component" value="Unassembled WGS sequence"/>
</dbReference>
<keyword evidence="7" id="KW-1185">Reference proteome</keyword>